<evidence type="ECO:0000256" key="4">
    <source>
        <dbReference type="PROSITE-ProRule" id="PRU01024"/>
    </source>
</evidence>
<dbReference type="GO" id="GO:0070041">
    <property type="term" value="F:rRNA (uridine-C5-)-methyltransferase activity"/>
    <property type="evidence" value="ECO:0007669"/>
    <property type="project" value="TreeGrafter"/>
</dbReference>
<dbReference type="Gene3D" id="2.40.50.140">
    <property type="entry name" value="Nucleic acid-binding proteins"/>
    <property type="match status" value="1"/>
</dbReference>
<dbReference type="InterPro" id="IPR002792">
    <property type="entry name" value="TRAM_dom"/>
</dbReference>
<dbReference type="Gene3D" id="2.40.50.1070">
    <property type="match status" value="1"/>
</dbReference>
<protein>
    <submittedName>
        <fullName evidence="6">tRNA/tmRNA/rRNA uracil-C5-methylase, TrmA/RlmC/RlmD family</fullName>
    </submittedName>
</protein>
<dbReference type="OrthoDB" id="9804590at2"/>
<feature type="binding site" evidence="4">
    <location>
        <position position="266"/>
    </location>
    <ligand>
        <name>S-adenosyl-L-methionine</name>
        <dbReference type="ChEBI" id="CHEBI:59789"/>
    </ligand>
</feature>
<dbReference type="RefSeq" id="WP_097059284.1">
    <property type="nucleotide sequence ID" value="NZ_BMLC01000002.1"/>
</dbReference>
<keyword evidence="3 4" id="KW-0949">S-adenosyl-L-methionine</keyword>
<dbReference type="InterPro" id="IPR010280">
    <property type="entry name" value="U5_MeTrfase_fam"/>
</dbReference>
<dbReference type="PROSITE" id="PS51687">
    <property type="entry name" value="SAM_MT_RNA_M5U"/>
    <property type="match status" value="1"/>
</dbReference>
<keyword evidence="2 4" id="KW-0808">Transferase</keyword>
<dbReference type="Proteomes" id="UP000219440">
    <property type="component" value="Unassembled WGS sequence"/>
</dbReference>
<feature type="binding site" evidence="4">
    <location>
        <position position="234"/>
    </location>
    <ligand>
        <name>S-adenosyl-L-methionine</name>
        <dbReference type="ChEBI" id="CHEBI:59789"/>
    </ligand>
</feature>
<dbReference type="GO" id="GO:0070475">
    <property type="term" value="P:rRNA base methylation"/>
    <property type="evidence" value="ECO:0007669"/>
    <property type="project" value="TreeGrafter"/>
</dbReference>
<proteinExistence type="inferred from homology"/>
<feature type="binding site" evidence="4">
    <location>
        <position position="290"/>
    </location>
    <ligand>
        <name>S-adenosyl-L-methionine</name>
        <dbReference type="ChEBI" id="CHEBI:59789"/>
    </ligand>
</feature>
<dbReference type="PANTHER" id="PTHR11061:SF30">
    <property type="entry name" value="TRNA (URACIL(54)-C(5))-METHYLTRANSFERASE"/>
    <property type="match status" value="1"/>
</dbReference>
<feature type="binding site" evidence="4">
    <location>
        <position position="343"/>
    </location>
    <ligand>
        <name>S-adenosyl-L-methionine</name>
        <dbReference type="ChEBI" id="CHEBI:59789"/>
    </ligand>
</feature>
<gene>
    <name evidence="6" type="ORF">SAMN06296378_0071</name>
</gene>
<dbReference type="PROSITE" id="PS50926">
    <property type="entry name" value="TRAM"/>
    <property type="match status" value="1"/>
</dbReference>
<keyword evidence="7" id="KW-1185">Reference proteome</keyword>
<feature type="domain" description="TRAM" evidence="5">
    <location>
        <begin position="1"/>
        <end position="61"/>
    </location>
</feature>
<dbReference type="PANTHER" id="PTHR11061">
    <property type="entry name" value="RNA M5U METHYLTRANSFERASE"/>
    <property type="match status" value="1"/>
</dbReference>
<dbReference type="Pfam" id="PF05958">
    <property type="entry name" value="tRNA_U5-meth_tr"/>
    <property type="match status" value="1"/>
</dbReference>
<evidence type="ECO:0000256" key="2">
    <source>
        <dbReference type="ARBA" id="ARBA00022679"/>
    </source>
</evidence>
<evidence type="ECO:0000313" key="6">
    <source>
        <dbReference type="EMBL" id="SOE45655.1"/>
    </source>
</evidence>
<dbReference type="SUPFAM" id="SSF50249">
    <property type="entry name" value="Nucleic acid-binding proteins"/>
    <property type="match status" value="1"/>
</dbReference>
<feature type="active site" description="Nucleophile" evidence="4">
    <location>
        <position position="370"/>
    </location>
</feature>
<dbReference type="SUPFAM" id="SSF53335">
    <property type="entry name" value="S-adenosyl-L-methionine-dependent methyltransferases"/>
    <property type="match status" value="1"/>
</dbReference>
<evidence type="ECO:0000313" key="7">
    <source>
        <dbReference type="Proteomes" id="UP000219440"/>
    </source>
</evidence>
<dbReference type="AlphaFoldDB" id="A0A2C8Y692"/>
<organism evidence="6 7">
    <name type="scientific">Salinibacterium xinjiangense</name>
    <dbReference type="NCBI Taxonomy" id="386302"/>
    <lineage>
        <taxon>Bacteria</taxon>
        <taxon>Bacillati</taxon>
        <taxon>Actinomycetota</taxon>
        <taxon>Actinomycetes</taxon>
        <taxon>Micrococcales</taxon>
        <taxon>Microbacteriaceae</taxon>
        <taxon>Salinibacterium</taxon>
    </lineage>
</organism>
<dbReference type="Gene3D" id="3.40.50.150">
    <property type="entry name" value="Vaccinia Virus protein VP39"/>
    <property type="match status" value="2"/>
</dbReference>
<keyword evidence="1 4" id="KW-0489">Methyltransferase</keyword>
<dbReference type="EMBL" id="OCST01000001">
    <property type="protein sequence ID" value="SOE45655.1"/>
    <property type="molecule type" value="Genomic_DNA"/>
</dbReference>
<dbReference type="Pfam" id="PF01938">
    <property type="entry name" value="TRAM"/>
    <property type="match status" value="1"/>
</dbReference>
<evidence type="ECO:0000256" key="3">
    <source>
        <dbReference type="ARBA" id="ARBA00022691"/>
    </source>
</evidence>
<dbReference type="InterPro" id="IPR012340">
    <property type="entry name" value="NA-bd_OB-fold"/>
</dbReference>
<dbReference type="InterPro" id="IPR029063">
    <property type="entry name" value="SAM-dependent_MTases_sf"/>
</dbReference>
<evidence type="ECO:0000256" key="1">
    <source>
        <dbReference type="ARBA" id="ARBA00022603"/>
    </source>
</evidence>
<evidence type="ECO:0000259" key="5">
    <source>
        <dbReference type="PROSITE" id="PS50926"/>
    </source>
</evidence>
<reference evidence="6 7" key="1">
    <citation type="submission" date="2017-09" db="EMBL/GenBank/DDBJ databases">
        <authorList>
            <person name="Ehlers B."/>
            <person name="Leendertz F.H."/>
        </authorList>
    </citation>
    <scope>NUCLEOTIDE SEQUENCE [LARGE SCALE GENOMIC DNA]</scope>
    <source>
        <strain evidence="6 7">CGMCC 1.05381</strain>
    </source>
</reference>
<accession>A0A2C8Y692</accession>
<name>A0A2C8Y692_9MICO</name>
<comment type="similarity">
    <text evidence="4">Belongs to the class I-like SAM-binding methyltransferase superfamily. RNA M5U methyltransferase family.</text>
</comment>
<sequence>MGEFAGRSIEVDVTNIAHGGVGVARHDGRVVFVADAIPGERVVARVTGDSKKSFWRAETVSVVTASEFRQPHVWTAASIDRDPADRAGGAEFGHIRLDHQRELKRQVLAESLQRMAKVTSDVQVEPLPGDDERGGTGWRTRVRLHVDDSGRAGPFAARSHRVIPVTELPLATDELSAAAPLDQDFTGSDHVDVLAPSTGGVRLIIGGKKAQKRTTITEIVGEREFRLADAGFWQVHRSAAQALTKAVQDAVDPARFDPAAHNLDLYGGVGLLAAAVADRFGPATKITTVESDAIATDYAADNLAEWIGARSETARVERWVSDLAASASASERSRLARATIVLDPPRSGAGRDVVASIAALAPAQVVYVACDPVAFARDVEFFAGHGYTLTALRAFDLFPNTHHVEAVGTLSRG</sequence>